<dbReference type="Gene3D" id="3.40.50.2000">
    <property type="entry name" value="Glycogen Phosphorylase B"/>
    <property type="match status" value="2"/>
</dbReference>
<evidence type="ECO:0000313" key="5">
    <source>
        <dbReference type="Proteomes" id="UP000245080"/>
    </source>
</evidence>
<dbReference type="InterPro" id="IPR058591">
    <property type="entry name" value="Gtf3_N"/>
</dbReference>
<dbReference type="RefSeq" id="WP_109250567.1">
    <property type="nucleotide sequence ID" value="NZ_QCXQ01000003.1"/>
</dbReference>
<evidence type="ECO:0000259" key="2">
    <source>
        <dbReference type="Pfam" id="PF26334"/>
    </source>
</evidence>
<reference evidence="4 5" key="1">
    <citation type="journal article" date="2018" name="Int. J. Syst. Evol. Microbiol.">
        <title>Lactobacillus bambusae sp. nov., isolated from a traditional fermented Ma-bamboo shoots of Taiwan.</title>
        <authorList>
            <person name="Wang L.-T."/>
        </authorList>
    </citation>
    <scope>NUCLEOTIDE SEQUENCE [LARGE SCALE GENOMIC DNA]</scope>
    <source>
        <strain evidence="4 5">BS-W1</strain>
    </source>
</reference>
<feature type="domain" description="Glucosyltransferase 3-like N-terminal" evidence="2">
    <location>
        <begin position="3"/>
        <end position="148"/>
    </location>
</feature>
<dbReference type="SUPFAM" id="SSF53756">
    <property type="entry name" value="UDP-Glycosyltransferase/glycogen phosphorylase"/>
    <property type="match status" value="1"/>
</dbReference>
<dbReference type="InterPro" id="IPR058592">
    <property type="entry name" value="Gtf3_C"/>
</dbReference>
<dbReference type="Proteomes" id="UP000245080">
    <property type="component" value="Unassembled WGS sequence"/>
</dbReference>
<evidence type="ECO:0000259" key="3">
    <source>
        <dbReference type="Pfam" id="PF26337"/>
    </source>
</evidence>
<evidence type="ECO:0000313" key="4">
    <source>
        <dbReference type="EMBL" id="PWF99712.1"/>
    </source>
</evidence>
<dbReference type="Pfam" id="PF26337">
    <property type="entry name" value="Gtf3_C"/>
    <property type="match status" value="1"/>
</dbReference>
<gene>
    <name evidence="4" type="ORF">DCM90_06540</name>
</gene>
<dbReference type="EMBL" id="QCXQ01000003">
    <property type="protein sequence ID" value="PWF99712.1"/>
    <property type="molecule type" value="Genomic_DNA"/>
</dbReference>
<organism evidence="4 5">
    <name type="scientific">Levilactobacillus bambusae</name>
    <dbReference type="NCBI Taxonomy" id="2024736"/>
    <lineage>
        <taxon>Bacteria</taxon>
        <taxon>Bacillati</taxon>
        <taxon>Bacillota</taxon>
        <taxon>Bacilli</taxon>
        <taxon>Lactobacillales</taxon>
        <taxon>Lactobacillaceae</taxon>
        <taxon>Levilactobacillus</taxon>
    </lineage>
</organism>
<dbReference type="PIRSF" id="PIRSF007023">
    <property type="entry name" value="UDP-Galf_transf"/>
    <property type="match status" value="1"/>
</dbReference>
<accession>A0A2V1MY57</accession>
<name>A0A2V1MY57_9LACO</name>
<keyword evidence="5" id="KW-1185">Reference proteome</keyword>
<evidence type="ECO:0008006" key="6">
    <source>
        <dbReference type="Google" id="ProtNLM"/>
    </source>
</evidence>
<keyword evidence="1" id="KW-0808">Transferase</keyword>
<protein>
    <recommendedName>
        <fullName evidence="6">Beta-1,6-galactofuranosyltransferase</fullName>
    </recommendedName>
</protein>
<sequence>MRRWVARVFEPDTVNALAKSRNDFADNAHEMGYEYLNLQRYDSSTEDDVAMDARIDGMTSGIYNGDILVYQYPTYSGTRFDFEFARRLKGRGVHIIMMVHDFEILRFGDKGYDEIGYYNSADVVIAANAPQRDKMREMGVTKPIVLHRCWDYLSETPVHEEPLTRDVVMAGSFIKSDLLSTWNQEMTLIAYGERRDYNDDSEISENVEYRGVFKEPEVMRRLPSCFGLAWDTGDMYGEYTRYNNPYKVGMYLARGLPVIAWRESAIAKLLTENGIGFGINSLDEIKPLLQGINDDELRDLQKRVQNFAQLLRTGYFTKRLLLESEAIIRTGGLHVEE</sequence>
<dbReference type="OrthoDB" id="9790931at2"/>
<proteinExistence type="predicted"/>
<comment type="caution">
    <text evidence="4">The sequence shown here is derived from an EMBL/GenBank/DDBJ whole genome shotgun (WGS) entry which is preliminary data.</text>
</comment>
<dbReference type="Pfam" id="PF26334">
    <property type="entry name" value="Gtf3_N"/>
    <property type="match status" value="1"/>
</dbReference>
<dbReference type="AlphaFoldDB" id="A0A2V1MY57"/>
<feature type="domain" description="Glucosyltransferase 3-like C-terminal" evidence="3">
    <location>
        <begin position="167"/>
        <end position="323"/>
    </location>
</feature>
<evidence type="ECO:0000256" key="1">
    <source>
        <dbReference type="ARBA" id="ARBA00022679"/>
    </source>
</evidence>